<dbReference type="KEGG" id="bcel:BcellWH2_00815"/>
<protein>
    <recommendedName>
        <fullName evidence="3">Head decoration protein</fullName>
    </recommendedName>
</protein>
<evidence type="ECO:0000313" key="2">
    <source>
        <dbReference type="Proteomes" id="UP000061809"/>
    </source>
</evidence>
<proteinExistence type="predicted"/>
<dbReference type="EMBL" id="CP012801">
    <property type="protein sequence ID" value="ALJ58078.1"/>
    <property type="molecule type" value="Genomic_DNA"/>
</dbReference>
<reference evidence="1 2" key="1">
    <citation type="journal article" date="2015" name="Science">
        <title>Genetic determinants of in vivo fitness and diet responsiveness in multiple human gut Bacteroides.</title>
        <authorList>
            <person name="Wu M."/>
            <person name="McNulty N.P."/>
            <person name="Rodionov D.A."/>
            <person name="Khoroshkin M.S."/>
            <person name="Griffin N.W."/>
            <person name="Cheng J."/>
            <person name="Latreille P."/>
            <person name="Kerstetter R.A."/>
            <person name="Terrapon N."/>
            <person name="Henrissat B."/>
            <person name="Osterman A.L."/>
            <person name="Gordon J.I."/>
        </authorList>
    </citation>
    <scope>NUCLEOTIDE SEQUENCE [LARGE SCALE GENOMIC DNA]</scope>
    <source>
        <strain evidence="1 2">WH2</strain>
    </source>
</reference>
<gene>
    <name evidence="1" type="ORF">BcellWH2_00815</name>
</gene>
<evidence type="ECO:0008006" key="3">
    <source>
        <dbReference type="Google" id="ProtNLM"/>
    </source>
</evidence>
<name>A0A0P0G2I9_9BACE</name>
<accession>A0A0P0G2I9</accession>
<evidence type="ECO:0000313" key="1">
    <source>
        <dbReference type="EMBL" id="ALJ58078.1"/>
    </source>
</evidence>
<dbReference type="PATRIC" id="fig|246787.4.peg.841"/>
<organism evidence="1 2">
    <name type="scientific">Bacteroides cellulosilyticus</name>
    <dbReference type="NCBI Taxonomy" id="246787"/>
    <lineage>
        <taxon>Bacteria</taxon>
        <taxon>Pseudomonadati</taxon>
        <taxon>Bacteroidota</taxon>
        <taxon>Bacteroidia</taxon>
        <taxon>Bacteroidales</taxon>
        <taxon>Bacteroidaceae</taxon>
        <taxon>Bacteroides</taxon>
    </lineage>
</organism>
<dbReference type="AlphaFoldDB" id="A0A0P0G2I9"/>
<dbReference type="Proteomes" id="UP000061809">
    <property type="component" value="Chromosome"/>
</dbReference>
<sequence>MTKANLNNEREQVVFGDDSIVIQKYISGIKGGRTLDVTGFADKVIKAGHVIIRKDSDSTYKPMPVSDNAYAALPEGHSYVGVLYRSIRTAKPFASIMTWGEVNDVAKPYDMASILDAFKVACPHIDFIKDEEA</sequence>
<dbReference type="RefSeq" id="WP_029428569.1">
    <property type="nucleotide sequence ID" value="NZ_CP012801.1"/>
</dbReference>